<dbReference type="AlphaFoldDB" id="A0A9E4T5F3"/>
<feature type="non-terminal residue" evidence="1">
    <location>
        <position position="1"/>
    </location>
</feature>
<sequence>RKPSREAVDYFTGLYQDMLSRETSAGPKNAVAASTELLNQAINDQGFENYETFVFGHQS</sequence>
<evidence type="ECO:0000313" key="2">
    <source>
        <dbReference type="Proteomes" id="UP000886667"/>
    </source>
</evidence>
<gene>
    <name evidence="1" type="ORF">JAZ07_19485</name>
</gene>
<accession>A0A9E4T5F3</accession>
<organism evidence="1 2">
    <name type="scientific">Candidatus Thiodiazotropha taylori</name>
    <dbReference type="NCBI Taxonomy" id="2792791"/>
    <lineage>
        <taxon>Bacteria</taxon>
        <taxon>Pseudomonadati</taxon>
        <taxon>Pseudomonadota</taxon>
        <taxon>Gammaproteobacteria</taxon>
        <taxon>Chromatiales</taxon>
        <taxon>Sedimenticolaceae</taxon>
        <taxon>Candidatus Thiodiazotropha</taxon>
    </lineage>
</organism>
<comment type="caution">
    <text evidence="1">The sequence shown here is derived from an EMBL/GenBank/DDBJ whole genome shotgun (WGS) entry which is preliminary data.</text>
</comment>
<dbReference type="Proteomes" id="UP000886667">
    <property type="component" value="Unassembled WGS sequence"/>
</dbReference>
<evidence type="ECO:0000313" key="1">
    <source>
        <dbReference type="EMBL" id="MCG7948528.1"/>
    </source>
</evidence>
<proteinExistence type="predicted"/>
<name>A0A9E4T5F3_9GAMM</name>
<protein>
    <submittedName>
        <fullName evidence="1">Uncharacterized protein</fullName>
    </submittedName>
</protein>
<reference evidence="1" key="1">
    <citation type="journal article" date="2021" name="Proc. Natl. Acad. Sci. U.S.A.">
        <title>Global biogeography of chemosynthetic symbionts reveals both localized and globally distributed symbiont groups. .</title>
        <authorList>
            <person name="Osvatic J.T."/>
            <person name="Wilkins L.G.E."/>
            <person name="Leibrecht L."/>
            <person name="Leray M."/>
            <person name="Zauner S."/>
            <person name="Polzin J."/>
            <person name="Camacho Y."/>
            <person name="Gros O."/>
            <person name="van Gils J.A."/>
            <person name="Eisen J.A."/>
            <person name="Petersen J.M."/>
            <person name="Yuen B."/>
        </authorList>
    </citation>
    <scope>NUCLEOTIDE SEQUENCE</scope>
    <source>
        <strain evidence="1">MAGclacostrist064TRANS</strain>
    </source>
</reference>
<dbReference type="EMBL" id="JAEPCM010000719">
    <property type="protein sequence ID" value="MCG7948528.1"/>
    <property type="molecule type" value="Genomic_DNA"/>
</dbReference>